<dbReference type="PANTHER" id="PTHR16943:SF8">
    <property type="entry name" value="2-METHYLCITRATE DEHYDRATASE"/>
    <property type="match status" value="1"/>
</dbReference>
<dbReference type="InterPro" id="IPR042183">
    <property type="entry name" value="MmgE/PrpD_sf_1"/>
</dbReference>
<feature type="domain" description="MmgE/PrpD N-terminal" evidence="2">
    <location>
        <begin position="5"/>
        <end position="234"/>
    </location>
</feature>
<gene>
    <name evidence="4" type="primary">prpD</name>
    <name evidence="4" type="ORF">GCM10007276_23660</name>
</gene>
<evidence type="ECO:0000259" key="3">
    <source>
        <dbReference type="Pfam" id="PF19305"/>
    </source>
</evidence>
<reference evidence="4" key="1">
    <citation type="journal article" date="2014" name="Int. J. Syst. Evol. Microbiol.">
        <title>Complete genome sequence of Corynebacterium casei LMG S-19264T (=DSM 44701T), isolated from a smear-ripened cheese.</title>
        <authorList>
            <consortium name="US DOE Joint Genome Institute (JGI-PGF)"/>
            <person name="Walter F."/>
            <person name="Albersmeier A."/>
            <person name="Kalinowski J."/>
            <person name="Ruckert C."/>
        </authorList>
    </citation>
    <scope>NUCLEOTIDE SEQUENCE</scope>
    <source>
        <strain evidence="4">CCM 7684</strain>
    </source>
</reference>
<dbReference type="InterPro" id="IPR042188">
    <property type="entry name" value="MmgE/PrpD_sf_2"/>
</dbReference>
<dbReference type="InterPro" id="IPR045337">
    <property type="entry name" value="MmgE_PrpD_C"/>
</dbReference>
<dbReference type="SUPFAM" id="SSF103378">
    <property type="entry name" value="2-methylcitrate dehydratase PrpD"/>
    <property type="match status" value="1"/>
</dbReference>
<dbReference type="AlphaFoldDB" id="A0A8J2YIS7"/>
<sequence>MEILRELAGHVASISHATLDDETREAACRAVFDLTIAAAVGIDAPGPLAVRKAARVTMCGGALPVWFTGERLGLAGAVWCNTSASAALDLDDGHRMARGHPGAAVVPAAVAAAEETGATTEDLLRAIAVGYEVGVAVGAARRFYANTGMWSGYGVVAALGFLRRTPQERLAQAFAISGISAPNQLHAGAGPVFRAQEGSDVKEGIPWSSVTAVNALLLAEAGHDGPIGLLDSDEHFHLDGLVEGLGRQRYVTRSYIKFLTCCRHVHPPVDAVIGLIAAHRIDSSSIDGIEVETYSGALRLANRPEPRGFTDIQFSIPYCLALVALDGPEALLPLTQAAVGRPDVAALAGKVSLRLAPDLDARFPAETLSRVTIRAGRDVFISPITAPRGEASAPPSWSDLEEKLWKATRFTATPEQQERLIDAAARLRDGDHGPLITALSTLVLSEA</sequence>
<name>A0A8J2YIS7_9RHOB</name>
<dbReference type="Gene3D" id="3.30.1330.120">
    <property type="entry name" value="2-methylcitrate dehydratase PrpD"/>
    <property type="match status" value="1"/>
</dbReference>
<comment type="caution">
    <text evidence="4">The sequence shown here is derived from an EMBL/GenBank/DDBJ whole genome shotgun (WGS) entry which is preliminary data.</text>
</comment>
<dbReference type="InterPro" id="IPR036148">
    <property type="entry name" value="MmgE/PrpD_sf"/>
</dbReference>
<dbReference type="PANTHER" id="PTHR16943">
    <property type="entry name" value="2-METHYLCITRATE DEHYDRATASE-RELATED"/>
    <property type="match status" value="1"/>
</dbReference>
<organism evidence="4 5">
    <name type="scientific">Agaricicola taiwanensis</name>
    <dbReference type="NCBI Taxonomy" id="591372"/>
    <lineage>
        <taxon>Bacteria</taxon>
        <taxon>Pseudomonadati</taxon>
        <taxon>Pseudomonadota</taxon>
        <taxon>Alphaproteobacteria</taxon>
        <taxon>Rhodobacterales</taxon>
        <taxon>Paracoccaceae</taxon>
        <taxon>Agaricicola</taxon>
    </lineage>
</organism>
<dbReference type="InterPro" id="IPR005656">
    <property type="entry name" value="MmgE_PrpD"/>
</dbReference>
<dbReference type="Proteomes" id="UP000602745">
    <property type="component" value="Unassembled WGS sequence"/>
</dbReference>
<evidence type="ECO:0000313" key="4">
    <source>
        <dbReference type="EMBL" id="GGE45695.1"/>
    </source>
</evidence>
<protein>
    <submittedName>
        <fullName evidence="4">2-methylcitrate dehydratase</fullName>
    </submittedName>
</protein>
<proteinExistence type="inferred from homology"/>
<dbReference type="EMBL" id="BMCP01000002">
    <property type="protein sequence ID" value="GGE45695.1"/>
    <property type="molecule type" value="Genomic_DNA"/>
</dbReference>
<dbReference type="Pfam" id="PF03972">
    <property type="entry name" value="MmgE_PrpD_N"/>
    <property type="match status" value="1"/>
</dbReference>
<evidence type="ECO:0000313" key="5">
    <source>
        <dbReference type="Proteomes" id="UP000602745"/>
    </source>
</evidence>
<evidence type="ECO:0000259" key="2">
    <source>
        <dbReference type="Pfam" id="PF03972"/>
    </source>
</evidence>
<dbReference type="GO" id="GO:0016829">
    <property type="term" value="F:lyase activity"/>
    <property type="evidence" value="ECO:0007669"/>
    <property type="project" value="InterPro"/>
</dbReference>
<dbReference type="RefSeq" id="WP_188409924.1">
    <property type="nucleotide sequence ID" value="NZ_BMCP01000002.1"/>
</dbReference>
<dbReference type="Pfam" id="PF19305">
    <property type="entry name" value="MmgE_PrpD_C"/>
    <property type="match status" value="1"/>
</dbReference>
<accession>A0A8J2YIS7</accession>
<comment type="similarity">
    <text evidence="1">Belongs to the PrpD family.</text>
</comment>
<feature type="domain" description="MmgE/PrpD C-terminal" evidence="3">
    <location>
        <begin position="261"/>
        <end position="427"/>
    </location>
</feature>
<dbReference type="InterPro" id="IPR045336">
    <property type="entry name" value="MmgE_PrpD_N"/>
</dbReference>
<evidence type="ECO:0000256" key="1">
    <source>
        <dbReference type="ARBA" id="ARBA00006174"/>
    </source>
</evidence>
<dbReference type="Gene3D" id="1.10.4100.10">
    <property type="entry name" value="2-methylcitrate dehydratase PrpD"/>
    <property type="match status" value="1"/>
</dbReference>
<keyword evidence="5" id="KW-1185">Reference proteome</keyword>
<reference evidence="4" key="2">
    <citation type="submission" date="2020-09" db="EMBL/GenBank/DDBJ databases">
        <authorList>
            <person name="Sun Q."/>
            <person name="Sedlacek I."/>
        </authorList>
    </citation>
    <scope>NUCLEOTIDE SEQUENCE</scope>
    <source>
        <strain evidence="4">CCM 7684</strain>
    </source>
</reference>